<evidence type="ECO:0000256" key="3">
    <source>
        <dbReference type="ARBA" id="ARBA00022475"/>
    </source>
</evidence>
<keyword evidence="4 7" id="KW-0812">Transmembrane</keyword>
<protein>
    <submittedName>
        <fullName evidence="9">MFS transporter</fullName>
    </submittedName>
</protein>
<evidence type="ECO:0000256" key="1">
    <source>
        <dbReference type="ARBA" id="ARBA00004651"/>
    </source>
</evidence>
<evidence type="ECO:0000256" key="6">
    <source>
        <dbReference type="ARBA" id="ARBA00023136"/>
    </source>
</evidence>
<dbReference type="PANTHER" id="PTHR23513:SF6">
    <property type="entry name" value="MAJOR FACILITATOR SUPERFAMILY ASSOCIATED DOMAIN-CONTAINING PROTEIN"/>
    <property type="match status" value="1"/>
</dbReference>
<evidence type="ECO:0000256" key="2">
    <source>
        <dbReference type="ARBA" id="ARBA00022448"/>
    </source>
</evidence>
<keyword evidence="5 7" id="KW-1133">Transmembrane helix</keyword>
<name>A0ABV0BFV3_9HYPH</name>
<feature type="transmembrane region" description="Helical" evidence="7">
    <location>
        <begin position="50"/>
        <end position="71"/>
    </location>
</feature>
<organism evidence="9 10">
    <name type="scientific">Hohaiivirga grylli</name>
    <dbReference type="NCBI Taxonomy" id="3133970"/>
    <lineage>
        <taxon>Bacteria</taxon>
        <taxon>Pseudomonadati</taxon>
        <taxon>Pseudomonadota</taxon>
        <taxon>Alphaproteobacteria</taxon>
        <taxon>Hyphomicrobiales</taxon>
        <taxon>Methylobacteriaceae</taxon>
        <taxon>Hohaiivirga</taxon>
    </lineage>
</organism>
<feature type="transmembrane region" description="Helical" evidence="7">
    <location>
        <begin position="348"/>
        <end position="374"/>
    </location>
</feature>
<dbReference type="Pfam" id="PF05977">
    <property type="entry name" value="MFS_3"/>
    <property type="match status" value="1"/>
</dbReference>
<evidence type="ECO:0000313" key="9">
    <source>
        <dbReference type="EMBL" id="MEN3929847.1"/>
    </source>
</evidence>
<dbReference type="InterPro" id="IPR010290">
    <property type="entry name" value="TM_effector"/>
</dbReference>
<comment type="subcellular location">
    <subcellularLocation>
        <location evidence="1">Cell membrane</location>
        <topology evidence="1">Multi-pass membrane protein</topology>
    </subcellularLocation>
</comment>
<dbReference type="PANTHER" id="PTHR23513">
    <property type="entry name" value="INTEGRAL MEMBRANE EFFLUX PROTEIN-RELATED"/>
    <property type="match status" value="1"/>
</dbReference>
<keyword evidence="10" id="KW-1185">Reference proteome</keyword>
<reference evidence="9 10" key="1">
    <citation type="submission" date="2024-04" db="EMBL/GenBank/DDBJ databases">
        <title>A novel species isolated from cricket.</title>
        <authorList>
            <person name="Wang H.-C."/>
        </authorList>
    </citation>
    <scope>NUCLEOTIDE SEQUENCE [LARGE SCALE GENOMIC DNA]</scope>
    <source>
        <strain evidence="9 10">WL0021</strain>
    </source>
</reference>
<dbReference type="RefSeq" id="WP_346335829.1">
    <property type="nucleotide sequence ID" value="NZ_JBBYXI010000001.1"/>
</dbReference>
<comment type="caution">
    <text evidence="9">The sequence shown here is derived from an EMBL/GenBank/DDBJ whole genome shotgun (WGS) entry which is preliminary data.</text>
</comment>
<dbReference type="Proteomes" id="UP001418637">
    <property type="component" value="Unassembled WGS sequence"/>
</dbReference>
<dbReference type="SUPFAM" id="SSF103473">
    <property type="entry name" value="MFS general substrate transporter"/>
    <property type="match status" value="1"/>
</dbReference>
<keyword evidence="3" id="KW-1003">Cell membrane</keyword>
<dbReference type="CDD" id="cd06173">
    <property type="entry name" value="MFS_MefA_like"/>
    <property type="match status" value="1"/>
</dbReference>
<feature type="transmembrane region" description="Helical" evidence="7">
    <location>
        <begin position="257"/>
        <end position="275"/>
    </location>
</feature>
<evidence type="ECO:0000256" key="5">
    <source>
        <dbReference type="ARBA" id="ARBA00022989"/>
    </source>
</evidence>
<feature type="transmembrane region" description="Helical" evidence="7">
    <location>
        <begin position="21"/>
        <end position="44"/>
    </location>
</feature>
<dbReference type="PROSITE" id="PS50850">
    <property type="entry name" value="MFS"/>
    <property type="match status" value="1"/>
</dbReference>
<sequence length="409" mass="43578">MKDKEMRFLDSTFKRISWSNLFAHFSEQVALAAAPLVAVLVLGASASDTAFLQTSQTLPFLLLSIPIGLIVDRFSRRNLIIGAEVLRALSLSIIFLMLYVGGLSLPLLAVLGFIGTMGTVSYSVALPAYVPTIIPKEGLMRANQWLELARSIAFSGGPALGGMLVGYMGASSAYVFATVLSVFAAVLLVSLPEEAQRPVVQKRVLHDLMEGATFIIRHELLRPILLTAIFFNTSWFVVQGVYVAYAATNLSLSGSQIGLTIGIYGIGMVVGAMSLKYLEQKLSYGTMVVLGPLSGLLAAVLLLATVWFPSVTLAAAAYFFFGAGPTIWSITTMAIRQVVTPGQMMGRVSALILTVTFGARPLGSVIAAMLALQFGVESCLWLAVAGFIVQFVIILLSTVPSLKALPATA</sequence>
<proteinExistence type="predicted"/>
<evidence type="ECO:0000256" key="4">
    <source>
        <dbReference type="ARBA" id="ARBA00022692"/>
    </source>
</evidence>
<keyword evidence="2" id="KW-0813">Transport</keyword>
<dbReference type="Gene3D" id="1.20.1250.20">
    <property type="entry name" value="MFS general substrate transporter like domains"/>
    <property type="match status" value="1"/>
</dbReference>
<dbReference type="InterPro" id="IPR036259">
    <property type="entry name" value="MFS_trans_sf"/>
</dbReference>
<feature type="transmembrane region" description="Helical" evidence="7">
    <location>
        <begin position="224"/>
        <end position="245"/>
    </location>
</feature>
<evidence type="ECO:0000313" key="10">
    <source>
        <dbReference type="Proteomes" id="UP001418637"/>
    </source>
</evidence>
<feature type="transmembrane region" description="Helical" evidence="7">
    <location>
        <begin position="380"/>
        <end position="399"/>
    </location>
</feature>
<evidence type="ECO:0000256" key="7">
    <source>
        <dbReference type="SAM" id="Phobius"/>
    </source>
</evidence>
<feature type="domain" description="Major facilitator superfamily (MFS) profile" evidence="8">
    <location>
        <begin position="1"/>
        <end position="403"/>
    </location>
</feature>
<dbReference type="InterPro" id="IPR020846">
    <property type="entry name" value="MFS_dom"/>
</dbReference>
<accession>A0ABV0BFV3</accession>
<gene>
    <name evidence="9" type="ORF">WJT86_02070</name>
</gene>
<dbReference type="EMBL" id="JBBYXI010000001">
    <property type="protein sequence ID" value="MEN3929847.1"/>
    <property type="molecule type" value="Genomic_DNA"/>
</dbReference>
<feature type="transmembrane region" description="Helical" evidence="7">
    <location>
        <begin position="174"/>
        <end position="192"/>
    </location>
</feature>
<keyword evidence="6 7" id="KW-0472">Membrane</keyword>
<evidence type="ECO:0000259" key="8">
    <source>
        <dbReference type="PROSITE" id="PS50850"/>
    </source>
</evidence>
<feature type="transmembrane region" description="Helical" evidence="7">
    <location>
        <begin position="315"/>
        <end position="336"/>
    </location>
</feature>
<feature type="transmembrane region" description="Helical" evidence="7">
    <location>
        <begin position="287"/>
        <end position="309"/>
    </location>
</feature>